<sequence length="409" mass="44611">RAQFSPPEYVAFLVGHAGAAVREAYQLGGRKIQLTGIMPVGCVPIMRTLNLQKPGECMEEFNQFAVMFKAELHKAADKLTGELPGAPVVYSDMYGSVSAAIANPLEAAILGSKTKMPSQHLQYYQWLLLLLLRHFLLSPSSTAAAGKVSAIIVFGDSTVDPGNNYYNPFVGRASFPPYGRDFNGGVPTGRYSNGRLIPDFISEGFGLPSTVPAYFDTNNTIERLAMGVSFASSGAGLDDLTSEFIMAIPLSKQIENFMEYKERLTLAKGQSAANEIIAEALYYFGIGNNDIGVNYFLLPQRRAQFSPSEYVAYLNGHADAAVREVYQLGGRKIQLTGILPVGCVPAMRTVNLQMPGECREDFNQYATMFNAELRKVANKLNGELPGAQLVYEDYSLVSAIIANPLEYGK</sequence>
<dbReference type="Gene3D" id="3.40.50.1110">
    <property type="entry name" value="SGNH hydrolase"/>
    <property type="match status" value="2"/>
</dbReference>
<organism evidence="2 3">
    <name type="scientific">Dichanthelium oligosanthes</name>
    <dbReference type="NCBI Taxonomy" id="888268"/>
    <lineage>
        <taxon>Eukaryota</taxon>
        <taxon>Viridiplantae</taxon>
        <taxon>Streptophyta</taxon>
        <taxon>Embryophyta</taxon>
        <taxon>Tracheophyta</taxon>
        <taxon>Spermatophyta</taxon>
        <taxon>Magnoliopsida</taxon>
        <taxon>Liliopsida</taxon>
        <taxon>Poales</taxon>
        <taxon>Poaceae</taxon>
        <taxon>PACMAD clade</taxon>
        <taxon>Panicoideae</taxon>
        <taxon>Panicodae</taxon>
        <taxon>Paniceae</taxon>
        <taxon>Dichantheliinae</taxon>
        <taxon>Dichanthelium</taxon>
    </lineage>
</organism>
<dbReference type="InterPro" id="IPR050592">
    <property type="entry name" value="GDSL_lipolytic_enzyme"/>
</dbReference>
<gene>
    <name evidence="2" type="ORF">BAE44_0003419</name>
</gene>
<dbReference type="CDD" id="cd01837">
    <property type="entry name" value="SGNH_plant_lipase_like"/>
    <property type="match status" value="1"/>
</dbReference>
<dbReference type="OrthoDB" id="1600564at2759"/>
<comment type="caution">
    <text evidence="2">The sequence shown here is derived from an EMBL/GenBank/DDBJ whole genome shotgun (WGS) entry which is preliminary data.</text>
</comment>
<dbReference type="AlphaFoldDB" id="A0A1E5WDU2"/>
<dbReference type="STRING" id="888268.A0A1E5WDU2"/>
<protein>
    <submittedName>
        <fullName evidence="2">GDSL esterase/lipase</fullName>
    </submittedName>
</protein>
<dbReference type="InterPro" id="IPR036514">
    <property type="entry name" value="SGNH_hydro_sf"/>
</dbReference>
<accession>A0A1E5WDU2</accession>
<dbReference type="Proteomes" id="UP000095767">
    <property type="component" value="Unassembled WGS sequence"/>
</dbReference>
<dbReference type="PANTHER" id="PTHR45642:SF154">
    <property type="entry name" value="OS09G0132200 PROTEIN"/>
    <property type="match status" value="1"/>
</dbReference>
<reference evidence="2 3" key="1">
    <citation type="submission" date="2016-09" db="EMBL/GenBank/DDBJ databases">
        <title>The draft genome of Dichanthelium oligosanthes: A C3 panicoid grass species.</title>
        <authorList>
            <person name="Studer A.J."/>
            <person name="Schnable J.C."/>
            <person name="Brutnell T.P."/>
        </authorList>
    </citation>
    <scope>NUCLEOTIDE SEQUENCE [LARGE SCALE GENOMIC DNA]</scope>
    <source>
        <strain evidence="3">cv. Kellogg 1175</strain>
        <tissue evidence="2">Leaf</tissue>
    </source>
</reference>
<evidence type="ECO:0000313" key="3">
    <source>
        <dbReference type="Proteomes" id="UP000095767"/>
    </source>
</evidence>
<dbReference type="Pfam" id="PF00657">
    <property type="entry name" value="Lipase_GDSL"/>
    <property type="match status" value="1"/>
</dbReference>
<dbReference type="EMBL" id="LWDX02011739">
    <property type="protein sequence ID" value="OEL35562.1"/>
    <property type="molecule type" value="Genomic_DNA"/>
</dbReference>
<proteinExistence type="inferred from homology"/>
<dbReference type="InterPro" id="IPR001087">
    <property type="entry name" value="GDSL"/>
</dbReference>
<keyword evidence="3" id="KW-1185">Reference proteome</keyword>
<feature type="non-terminal residue" evidence="2">
    <location>
        <position position="1"/>
    </location>
</feature>
<dbReference type="PANTHER" id="PTHR45642">
    <property type="entry name" value="GDSL ESTERASE/LIPASE EXL3"/>
    <property type="match status" value="1"/>
</dbReference>
<evidence type="ECO:0000313" key="2">
    <source>
        <dbReference type="EMBL" id="OEL35562.1"/>
    </source>
</evidence>
<name>A0A1E5WDU2_9POAL</name>
<comment type="similarity">
    <text evidence="1">Belongs to the 'GDSL' lipolytic enzyme family.</text>
</comment>
<evidence type="ECO:0000256" key="1">
    <source>
        <dbReference type="ARBA" id="ARBA00008668"/>
    </source>
</evidence>
<dbReference type="InterPro" id="IPR035669">
    <property type="entry name" value="SGNH_plant_lipase-like"/>
</dbReference>
<dbReference type="GO" id="GO:0016788">
    <property type="term" value="F:hydrolase activity, acting on ester bonds"/>
    <property type="evidence" value="ECO:0007669"/>
    <property type="project" value="InterPro"/>
</dbReference>